<dbReference type="HOGENOM" id="CLU_041661_1_0_0"/>
<dbReference type="InterPro" id="IPR012902">
    <property type="entry name" value="N_methyl_site"/>
</dbReference>
<keyword evidence="3 6" id="KW-0812">Transmembrane</keyword>
<proteinExistence type="predicted"/>
<keyword evidence="5 6" id="KW-0472">Membrane</keyword>
<keyword evidence="2" id="KW-0488">Methylation</keyword>
<name>A0A068NY80_FIMGI</name>
<gene>
    <name evidence="7" type="ORF">OP10G_3356</name>
</gene>
<dbReference type="PANTHER" id="PTHR30093:SF44">
    <property type="entry name" value="TYPE II SECRETION SYSTEM CORE PROTEIN G"/>
    <property type="match status" value="1"/>
</dbReference>
<dbReference type="RefSeq" id="WP_025229339.1">
    <property type="nucleotide sequence ID" value="NZ_CP007139.1"/>
</dbReference>
<dbReference type="KEGG" id="fgi:OP10G_3356"/>
<evidence type="ECO:0000256" key="2">
    <source>
        <dbReference type="ARBA" id="ARBA00022481"/>
    </source>
</evidence>
<comment type="subcellular location">
    <subcellularLocation>
        <location evidence="1">Membrane</location>
        <topology evidence="1">Single-pass membrane protein</topology>
    </subcellularLocation>
</comment>
<dbReference type="eggNOG" id="COG4969">
    <property type="taxonomic scope" value="Bacteria"/>
</dbReference>
<dbReference type="EMBL" id="CP007139">
    <property type="protein sequence ID" value="AIE86724.1"/>
    <property type="molecule type" value="Genomic_DNA"/>
</dbReference>
<dbReference type="OrthoDB" id="249131at2"/>
<evidence type="ECO:0008006" key="9">
    <source>
        <dbReference type="Google" id="ProtNLM"/>
    </source>
</evidence>
<dbReference type="InterPro" id="IPR045584">
    <property type="entry name" value="Pilin-like"/>
</dbReference>
<dbReference type="NCBIfam" id="TIGR02532">
    <property type="entry name" value="IV_pilin_GFxxxE"/>
    <property type="match status" value="1"/>
</dbReference>
<reference evidence="7 8" key="1">
    <citation type="journal article" date="2014" name="PLoS ONE">
        <title>The first complete genome sequence of the class fimbriimonadia in the phylum armatimonadetes.</title>
        <authorList>
            <person name="Hu Z.Y."/>
            <person name="Wang Y.Z."/>
            <person name="Im W.T."/>
            <person name="Wang S.Y."/>
            <person name="Zhao G.P."/>
            <person name="Zheng H.J."/>
            <person name="Quan Z.X."/>
        </authorList>
    </citation>
    <scope>NUCLEOTIDE SEQUENCE [LARGE SCALE GENOMIC DNA]</scope>
    <source>
        <strain evidence="7">Gsoil 348</strain>
    </source>
</reference>
<dbReference type="Pfam" id="PF07963">
    <property type="entry name" value="N_methyl"/>
    <property type="match status" value="1"/>
</dbReference>
<protein>
    <recommendedName>
        <fullName evidence="9">Prepilin-type N-terminal cleavage/methylation domain-containing protein</fullName>
    </recommendedName>
</protein>
<dbReference type="Proteomes" id="UP000027982">
    <property type="component" value="Chromosome"/>
</dbReference>
<dbReference type="AlphaFoldDB" id="A0A068NY80"/>
<keyword evidence="4 6" id="KW-1133">Transmembrane helix</keyword>
<evidence type="ECO:0000256" key="3">
    <source>
        <dbReference type="ARBA" id="ARBA00022692"/>
    </source>
</evidence>
<dbReference type="Gene3D" id="3.30.700.10">
    <property type="entry name" value="Glycoprotein, Type 4 Pilin"/>
    <property type="match status" value="1"/>
</dbReference>
<evidence type="ECO:0000256" key="4">
    <source>
        <dbReference type="ARBA" id="ARBA00022989"/>
    </source>
</evidence>
<evidence type="ECO:0000313" key="7">
    <source>
        <dbReference type="EMBL" id="AIE86724.1"/>
    </source>
</evidence>
<dbReference type="SUPFAM" id="SSF54523">
    <property type="entry name" value="Pili subunits"/>
    <property type="match status" value="1"/>
</dbReference>
<accession>A0A068NY80</accession>
<keyword evidence="8" id="KW-1185">Reference proteome</keyword>
<evidence type="ECO:0000313" key="8">
    <source>
        <dbReference type="Proteomes" id="UP000027982"/>
    </source>
</evidence>
<evidence type="ECO:0000256" key="5">
    <source>
        <dbReference type="ARBA" id="ARBA00023136"/>
    </source>
</evidence>
<organism evidence="7 8">
    <name type="scientific">Fimbriimonas ginsengisoli Gsoil 348</name>
    <dbReference type="NCBI Taxonomy" id="661478"/>
    <lineage>
        <taxon>Bacteria</taxon>
        <taxon>Bacillati</taxon>
        <taxon>Armatimonadota</taxon>
        <taxon>Fimbriimonadia</taxon>
        <taxon>Fimbriimonadales</taxon>
        <taxon>Fimbriimonadaceae</taxon>
        <taxon>Fimbriimonas</taxon>
    </lineage>
</organism>
<dbReference type="STRING" id="661478.OP10G_3356"/>
<sequence>MHPIPSPRPFTARAFTLIELLVVIAIIAVLAAILFPVFAQAKQAAKQTASLSNIKQVALSTQIYVGDADDTAMLPCTWGSGTGYDVYPGNPDGDYAPWSVLLQPYMKNYGILADPQGPPLLAFPGFPGAPTWAAPWSQLFDTQYGYNGRAWTPQPMVAPFNPMPRSMTAITRPAETVMFAAKTGASEVLVPGFWSLYNGDKSPFMIQVVFPPVCDPGNFLQLVPNDCWGPDSFFATPGFNPIKQDVADGYVTGLVSQRGSGKMLITYGDGHAAKKAAGAMAVGTNYTGKGSVFQNKITDDSIYQWDGAN</sequence>
<dbReference type="PANTHER" id="PTHR30093">
    <property type="entry name" value="GENERAL SECRETION PATHWAY PROTEIN G"/>
    <property type="match status" value="1"/>
</dbReference>
<feature type="transmembrane region" description="Helical" evidence="6">
    <location>
        <begin position="20"/>
        <end position="39"/>
    </location>
</feature>
<dbReference type="GO" id="GO:0016020">
    <property type="term" value="C:membrane"/>
    <property type="evidence" value="ECO:0007669"/>
    <property type="project" value="UniProtKB-SubCell"/>
</dbReference>
<evidence type="ECO:0000256" key="6">
    <source>
        <dbReference type="SAM" id="Phobius"/>
    </source>
</evidence>
<evidence type="ECO:0000256" key="1">
    <source>
        <dbReference type="ARBA" id="ARBA00004167"/>
    </source>
</evidence>